<feature type="transmembrane region" description="Helical" evidence="11">
    <location>
        <begin position="29"/>
        <end position="52"/>
    </location>
</feature>
<comment type="catalytic activity">
    <reaction evidence="10">
        <text>a ubiquinone + NADH + 5 H(+)(in) = a ubiquinol + NAD(+) + 4 H(+)(out)</text>
        <dbReference type="Rhea" id="RHEA:29091"/>
        <dbReference type="Rhea" id="RHEA-COMP:9565"/>
        <dbReference type="Rhea" id="RHEA-COMP:9566"/>
        <dbReference type="ChEBI" id="CHEBI:15378"/>
        <dbReference type="ChEBI" id="CHEBI:16389"/>
        <dbReference type="ChEBI" id="CHEBI:17976"/>
        <dbReference type="ChEBI" id="CHEBI:57540"/>
        <dbReference type="ChEBI" id="CHEBI:57945"/>
        <dbReference type="EC" id="7.1.1.2"/>
    </reaction>
</comment>
<keyword evidence="8 11" id="KW-0472">Membrane</keyword>
<dbReference type="EMBL" id="MH940199">
    <property type="protein sequence ID" value="AYR05337.1"/>
    <property type="molecule type" value="Genomic_DNA"/>
</dbReference>
<keyword evidence="4 11" id="KW-0812">Transmembrane</keyword>
<keyword evidence="12" id="KW-0496">Mitochondrion</keyword>
<dbReference type="InterPro" id="IPR039428">
    <property type="entry name" value="NUOK/Mnh_C1-like"/>
</dbReference>
<dbReference type="Pfam" id="PF00420">
    <property type="entry name" value="Oxidored_q2"/>
    <property type="match status" value="1"/>
</dbReference>
<name>A0A3G3MEV6_9COLE</name>
<evidence type="ECO:0000256" key="9">
    <source>
        <dbReference type="ARBA" id="ARBA00031586"/>
    </source>
</evidence>
<accession>A0A3G3MEV6</accession>
<evidence type="ECO:0000256" key="7">
    <source>
        <dbReference type="ARBA" id="ARBA00023027"/>
    </source>
</evidence>
<evidence type="ECO:0000256" key="10">
    <source>
        <dbReference type="ARBA" id="ARBA00049551"/>
    </source>
</evidence>
<comment type="subcellular location">
    <subcellularLocation>
        <location evidence="1">Membrane</location>
        <topology evidence="1">Multi-pass membrane protein</topology>
    </subcellularLocation>
</comment>
<reference evidence="12" key="1">
    <citation type="journal article" date="2015" name="Mol. Biol. Evol.">
        <title>Soup to Tree: The Phylogeny of Beetles Inferred by Mitochondrial Metagenomics of a Bornean Rainforest Sample.</title>
        <authorList>
            <person name="Crampton-Platt A."/>
            <person name="Timmermans M.J."/>
            <person name="Gimmel M.L."/>
            <person name="Kutty S.N."/>
            <person name="Cockerill T.D."/>
            <person name="Vun Khen C."/>
            <person name="Vogler A.P."/>
        </authorList>
    </citation>
    <scope>NUCLEOTIDE SEQUENCE</scope>
</reference>
<dbReference type="GO" id="GO:0008137">
    <property type="term" value="F:NADH dehydrogenase (ubiquinone) activity"/>
    <property type="evidence" value="ECO:0007669"/>
    <property type="project" value="UniProtKB-EC"/>
</dbReference>
<evidence type="ECO:0000313" key="12">
    <source>
        <dbReference type="EMBL" id="AYR05337.1"/>
    </source>
</evidence>
<dbReference type="AlphaFoldDB" id="A0A3G3MEV6"/>
<gene>
    <name evidence="12" type="primary">nad4l</name>
</gene>
<geneLocation type="mitochondrion" evidence="12"/>
<evidence type="ECO:0000256" key="3">
    <source>
        <dbReference type="ARBA" id="ARBA00016612"/>
    </source>
</evidence>
<evidence type="ECO:0000256" key="11">
    <source>
        <dbReference type="SAM" id="Phobius"/>
    </source>
</evidence>
<organism evidence="12">
    <name type="scientific">Coleoptera sp. ACP-2013</name>
    <dbReference type="NCBI Taxonomy" id="2485033"/>
    <lineage>
        <taxon>Eukaryota</taxon>
        <taxon>Metazoa</taxon>
        <taxon>Ecdysozoa</taxon>
        <taxon>Arthropoda</taxon>
        <taxon>Hexapoda</taxon>
        <taxon>Insecta</taxon>
        <taxon>Pterygota</taxon>
        <taxon>Neoptera</taxon>
        <taxon>Endopterygota</taxon>
        <taxon>Coleoptera</taxon>
    </lineage>
</organism>
<protein>
    <recommendedName>
        <fullName evidence="3">NADH-ubiquinone oxidoreductase chain 4L</fullName>
    </recommendedName>
    <alternativeName>
        <fullName evidence="9">NADH dehydrogenase subunit 4L</fullName>
    </alternativeName>
</protein>
<feature type="transmembrane region" description="Helical" evidence="11">
    <location>
        <begin position="58"/>
        <end position="82"/>
    </location>
</feature>
<evidence type="ECO:0000256" key="5">
    <source>
        <dbReference type="ARBA" id="ARBA00022967"/>
    </source>
</evidence>
<sequence length="96" mass="11401">MMILLNIFFSLFMIMGGFYMYSSKRKHLLLMLLSLEFIVLSLYMLIFCYLSLFDFEYFFSLMFLVFSVCEGVLGLSLLVFMIRSHGNDYFQVLSVF</sequence>
<evidence type="ECO:0000256" key="2">
    <source>
        <dbReference type="ARBA" id="ARBA00010519"/>
    </source>
</evidence>
<keyword evidence="7" id="KW-0520">NAD</keyword>
<evidence type="ECO:0000256" key="6">
    <source>
        <dbReference type="ARBA" id="ARBA00022989"/>
    </source>
</evidence>
<comment type="similarity">
    <text evidence="2">Belongs to the complex I subunit 4L family.</text>
</comment>
<reference evidence="12" key="2">
    <citation type="submission" date="2018-09" db="EMBL/GenBank/DDBJ databases">
        <authorList>
            <person name="James G."/>
        </authorList>
    </citation>
    <scope>NUCLEOTIDE SEQUENCE</scope>
</reference>
<keyword evidence="6 11" id="KW-1133">Transmembrane helix</keyword>
<keyword evidence="5" id="KW-1278">Translocase</keyword>
<dbReference type="GO" id="GO:0016020">
    <property type="term" value="C:membrane"/>
    <property type="evidence" value="ECO:0007669"/>
    <property type="project" value="UniProtKB-SubCell"/>
</dbReference>
<evidence type="ECO:0000256" key="1">
    <source>
        <dbReference type="ARBA" id="ARBA00004141"/>
    </source>
</evidence>
<evidence type="ECO:0000256" key="4">
    <source>
        <dbReference type="ARBA" id="ARBA00022692"/>
    </source>
</evidence>
<evidence type="ECO:0000256" key="8">
    <source>
        <dbReference type="ARBA" id="ARBA00023136"/>
    </source>
</evidence>
<feature type="transmembrane region" description="Helical" evidence="11">
    <location>
        <begin position="6"/>
        <end position="22"/>
    </location>
</feature>
<proteinExistence type="inferred from homology"/>
<dbReference type="Gene3D" id="1.10.287.3510">
    <property type="match status" value="1"/>
</dbReference>